<accession>A0A0E9PPF3</accession>
<name>A0A0E9PPF3_ANGAN</name>
<evidence type="ECO:0000313" key="2">
    <source>
        <dbReference type="EMBL" id="JAH05950.1"/>
    </source>
</evidence>
<sequence length="23" mass="2372">MLSHGSACGSRIPRTELGSPCVL</sequence>
<reference evidence="2" key="2">
    <citation type="journal article" date="2015" name="Fish Shellfish Immunol.">
        <title>Early steps in the European eel (Anguilla anguilla)-Vibrio vulnificus interaction in the gills: Role of the RtxA13 toxin.</title>
        <authorList>
            <person name="Callol A."/>
            <person name="Pajuelo D."/>
            <person name="Ebbesson L."/>
            <person name="Teles M."/>
            <person name="MacKenzie S."/>
            <person name="Amaro C."/>
        </authorList>
    </citation>
    <scope>NUCLEOTIDE SEQUENCE</scope>
</reference>
<reference evidence="2" key="1">
    <citation type="submission" date="2014-11" db="EMBL/GenBank/DDBJ databases">
        <authorList>
            <person name="Amaro Gonzalez C."/>
        </authorList>
    </citation>
    <scope>NUCLEOTIDE SEQUENCE</scope>
</reference>
<dbReference type="EMBL" id="GBXM01102627">
    <property type="protein sequence ID" value="JAH05950.1"/>
    <property type="molecule type" value="Transcribed_RNA"/>
</dbReference>
<organism evidence="2">
    <name type="scientific">Anguilla anguilla</name>
    <name type="common">European freshwater eel</name>
    <name type="synonym">Muraena anguilla</name>
    <dbReference type="NCBI Taxonomy" id="7936"/>
    <lineage>
        <taxon>Eukaryota</taxon>
        <taxon>Metazoa</taxon>
        <taxon>Chordata</taxon>
        <taxon>Craniata</taxon>
        <taxon>Vertebrata</taxon>
        <taxon>Euteleostomi</taxon>
        <taxon>Actinopterygii</taxon>
        <taxon>Neopterygii</taxon>
        <taxon>Teleostei</taxon>
        <taxon>Anguilliformes</taxon>
        <taxon>Anguillidae</taxon>
        <taxon>Anguilla</taxon>
    </lineage>
</organism>
<proteinExistence type="predicted"/>
<evidence type="ECO:0000256" key="1">
    <source>
        <dbReference type="SAM" id="MobiDB-lite"/>
    </source>
</evidence>
<dbReference type="AlphaFoldDB" id="A0A0E9PPF3"/>
<protein>
    <submittedName>
        <fullName evidence="2">Uncharacterized protein</fullName>
    </submittedName>
</protein>
<feature type="region of interest" description="Disordered" evidence="1">
    <location>
        <begin position="1"/>
        <end position="23"/>
    </location>
</feature>